<sequence length="2243" mass="231167">MAIQIVDDEPTAVDDSNQIDLSAGSDQIQLFALQDPAVSISGNVMDNDLAGADGATVTTQDLSDDIGHFVLAADGSYTFELNDNNAQIQALDSGETLVREYTYVLTDGDGDSSEATLTITITGSNDGPSLEVLGEGGQVFESGLASGSDAASDSELTSGSFRVGDADGLDDIQSITIAGTELPVGPDGLLGLVGETVNTPYGQVTLDSFDETSGTFTYIYELLRPVDNDSSAAVSAGADTNGFSETISLEVFDGDDRASGSFDVYIADDQPASGLNDTVQLDDDALANGIVGGTDDDVDANHLTGTLSHTFGADGGTLSWSTETPTSGFTYVLDADDSNILYIMQGDTKVMTLTLDPDTGDYSVEQNAPVTHADGLDENNATIDVGYVVTDGDADVKPGTLTIKVDDDTPVAQDDYATVEAGSQQNFNVCFVLDFSGSISNTNVDTMLDAVQAAATKLFNEASGNVAIQLVAFSGTAQAYDVVTTLSDLTDLLNSLNPTLPGGDRPYDGWTDFTAAVNEVMDSFTPVVGSSNQVFFISDGNPNEQTGTNNALSDSVAPIWNEYVDNHNLNVTTIGVGSNINTGNLQDVDVDGLGTPILISGFDALVSTLVDQVAGGLVSGNVLSGSDNSVGTADDDGFGADGAGHISAIVINGVTYSWDGNETITVTTATGETTVTGHSLTGVATEYGGALSFDFSNGSWSYQAADDINGDRQESFEYTIVDSDGDPSSATLHVYVEDPSPLVAQVDEDELSGGKTDNDAVTTEATGNVGDLVVGSAQGVSFSLKTDTSSLTPATSDGVGLVYQVSGNTLTATAGNTPIFTLVVETDGDYTFTLNGPIDHLLGNGDDDELLSLNFASLLLAEDTDGNPVTLSGDFIIQIEDDVPVAVADEDAIAEDGVSNQIHGNVLLNDAQGADGAEVIPKTQTNALGTFTLLANGEYTFTLNNANPAVQRLDDGETLTQSFSYTLKDADGDTSTASVTITINGSDDPLVANDDAASVSEAAVQSAVIDSASVTGTKNVLTNDTDPDTSDKPLAVSDTSPQGLFLLNSDGSLSTTQVGTITFTSTGGYSFSLFDNYKAMANALDANETMKVGAEYTAVNTDSATDEALLRITINGADDAMTAVDDVDSLTEDQVQTTVSGNINVLTNDVEPDATDNPLVVSDTVSQKLYLLNADGSLSTTHAGYITFNSTGGYSLTLLDSYKAQANALDSEQSFKVGVEYTARNQDNVSDDAILRITITGADDAMTAVDDSDNFTEGAVQSTVSGHINVLTNDTDPDTSDRPLAVSDTSPQGLFLLNPDGSLSTTQVGTITFTSTGGYSFSLFEHYKAMANALDLGETMKVGAEYTAVNTDSATDEALLRVTITGTNSDPTIVVDTDPLTTGNQSSESVYESGLTGGSSATGNGEFATGQFTVGDADGLDDITSITIGTQVLNVGPLGLAGLVGSAVTTGHGELSITGYSNGTFTYQYQLKSAVDNPSPSSESVTESINLSVSDGSSSAHTSFNVQIVDDTPSAVADTVKSGAVSTETVNLILMLDTSGSIGDANMALIKSAVANLINTYGSALQSVMVVDFDSDATVLTYNNGTKEMTWLSGEEAIARINQADVYSEGYTDYDDALDVVMSTYQNATISQERVTADKTYAYFLSDGEPYGSDGFDTNDIDDDERGAWVDFLNSLKNTAAQIDEVYAIGIGSGVSQTDSDLRDVAWTSDSSGDSNANVILISSASQLSGTLTQLASNSTGNVTTNDVWGADGSDAIKLQSVTFDADGAGAGAVTTYTFDGSHSSYTIDLGATIGSLQINSDGSYVFTPPSSGATGNAVTLGYTIVDGDGDTSSSTLTIQPNHAPVAGDDNIITNILSGTLTLPSSILLANDSDADGDTLTVSKTAFITDWQPRGADFTSSSIVTKTVGNTATLNRSDFSKTGQLANYATLTVKGALNGVNQGNNSDLLTLALVAGEVLSISTVLGGTVDAATDIAFEYRRVGDTEFTPLSGGYLNCDVSGNYQIRVVNVDDNGAATGGGTGGENYTLGLSINYAAAADDAPTVTSSYVVSDSRGGEDEAHVTLSYQSGTTLNGTDGNDTLIANDTSTTLNGGAGNDILIGGAGDDTLNGDAGDDQLSGGAGNDTLRGGLGADILTGGDGADIFKFMTADKDAHVDTIKDFAIGQDKLDLSDVLNDPTTGSLANYLSVVQGSGEDALVKVYSAGNATGGGAPDMTIALEGLGSNAIELQQLQDYLVNHDGVIK</sequence>
<dbReference type="Proteomes" id="UP001595692">
    <property type="component" value="Unassembled WGS sequence"/>
</dbReference>
<name>A0ABV8CRI1_9GAMM</name>
<dbReference type="EMBL" id="JBHSAF010000014">
    <property type="protein sequence ID" value="MFC3914699.1"/>
    <property type="molecule type" value="Genomic_DNA"/>
</dbReference>
<dbReference type="NCBIfam" id="TIGR03660">
    <property type="entry name" value="T1SS_rpt_143"/>
    <property type="match status" value="1"/>
</dbReference>
<dbReference type="PROSITE" id="PS00330">
    <property type="entry name" value="HEMOLYSIN_CALCIUM"/>
    <property type="match status" value="2"/>
</dbReference>
<dbReference type="SMART" id="SM00327">
    <property type="entry name" value="VWA"/>
    <property type="match status" value="2"/>
</dbReference>
<dbReference type="Pfam" id="PF17803">
    <property type="entry name" value="Cadherin_4"/>
    <property type="match status" value="2"/>
</dbReference>
<evidence type="ECO:0000313" key="5">
    <source>
        <dbReference type="Proteomes" id="UP001595692"/>
    </source>
</evidence>
<dbReference type="Pfam" id="PF00092">
    <property type="entry name" value="VWA"/>
    <property type="match status" value="2"/>
</dbReference>
<feature type="domain" description="VWFA" evidence="3">
    <location>
        <begin position="428"/>
        <end position="613"/>
    </location>
</feature>
<dbReference type="Gene3D" id="3.40.50.410">
    <property type="entry name" value="von Willebrand factor, type A domain"/>
    <property type="match status" value="2"/>
</dbReference>
<gene>
    <name evidence="4" type="ORF">ACFOSS_14715</name>
</gene>
<evidence type="ECO:0000256" key="2">
    <source>
        <dbReference type="SAM" id="MobiDB-lite"/>
    </source>
</evidence>
<dbReference type="InterPro" id="IPR002035">
    <property type="entry name" value="VWF_A"/>
</dbReference>
<feature type="domain" description="VWFA" evidence="3">
    <location>
        <begin position="1531"/>
        <end position="1735"/>
    </location>
</feature>
<dbReference type="InterPro" id="IPR019959">
    <property type="entry name" value="T1SS-143_rpt-cont_dom"/>
</dbReference>
<feature type="region of interest" description="Disordered" evidence="2">
    <location>
        <begin position="1373"/>
        <end position="1398"/>
    </location>
</feature>
<dbReference type="Pfam" id="PF00353">
    <property type="entry name" value="HemolysinCabind"/>
    <property type="match status" value="1"/>
</dbReference>
<dbReference type="InterPro" id="IPR018511">
    <property type="entry name" value="Hemolysin-typ_Ca-bd_CS"/>
</dbReference>
<comment type="caution">
    <text evidence="4">The sequence shown here is derived from an EMBL/GenBank/DDBJ whole genome shotgun (WGS) entry which is preliminary data.</text>
</comment>
<dbReference type="Gene3D" id="2.150.10.10">
    <property type="entry name" value="Serralysin-like metalloprotease, C-terminal"/>
    <property type="match status" value="2"/>
</dbReference>
<dbReference type="RefSeq" id="WP_377153887.1">
    <property type="nucleotide sequence ID" value="NZ_JBHSAF010000014.1"/>
</dbReference>
<dbReference type="InterPro" id="IPR013783">
    <property type="entry name" value="Ig-like_fold"/>
</dbReference>
<protein>
    <submittedName>
        <fullName evidence="4">VCBS domain-containing protein</fullName>
    </submittedName>
</protein>
<dbReference type="CDD" id="cd00198">
    <property type="entry name" value="vWFA"/>
    <property type="match status" value="2"/>
</dbReference>
<dbReference type="Gene3D" id="2.60.40.10">
    <property type="entry name" value="Immunoglobulins"/>
    <property type="match status" value="2"/>
</dbReference>
<dbReference type="NCBIfam" id="TIGR03661">
    <property type="entry name" value="T1SS_VCA0849"/>
    <property type="match status" value="1"/>
</dbReference>
<dbReference type="InterPro" id="IPR010221">
    <property type="entry name" value="VCBS_dom"/>
</dbReference>
<feature type="compositionally biased region" description="Polar residues" evidence="2">
    <location>
        <begin position="1379"/>
        <end position="1390"/>
    </location>
</feature>
<dbReference type="InterPro" id="IPR036465">
    <property type="entry name" value="vWFA_dom_sf"/>
</dbReference>
<dbReference type="InterPro" id="IPR011049">
    <property type="entry name" value="Serralysin-like_metalloprot_C"/>
</dbReference>
<dbReference type="InterPro" id="IPR040853">
    <property type="entry name" value="RapA2_cadherin-like"/>
</dbReference>
<dbReference type="SUPFAM" id="SSF51120">
    <property type="entry name" value="beta-Roll"/>
    <property type="match status" value="1"/>
</dbReference>
<organism evidence="4 5">
    <name type="scientific">Pseudaeromonas sharmana</name>
    <dbReference type="NCBI Taxonomy" id="328412"/>
    <lineage>
        <taxon>Bacteria</taxon>
        <taxon>Pseudomonadati</taxon>
        <taxon>Pseudomonadota</taxon>
        <taxon>Gammaproteobacteria</taxon>
        <taxon>Aeromonadales</taxon>
        <taxon>Aeromonadaceae</taxon>
        <taxon>Pseudaeromonas</taxon>
    </lineage>
</organism>
<dbReference type="PROSITE" id="PS50234">
    <property type="entry name" value="VWFA"/>
    <property type="match status" value="2"/>
</dbReference>
<dbReference type="PRINTS" id="PR00313">
    <property type="entry name" value="CABNDNGRPT"/>
</dbReference>
<evidence type="ECO:0000256" key="1">
    <source>
        <dbReference type="ARBA" id="ARBA00022837"/>
    </source>
</evidence>
<keyword evidence="5" id="KW-1185">Reference proteome</keyword>
<keyword evidence="1" id="KW-0106">Calcium</keyword>
<evidence type="ECO:0000259" key="3">
    <source>
        <dbReference type="PROSITE" id="PS50234"/>
    </source>
</evidence>
<reference evidence="5" key="1">
    <citation type="journal article" date="2019" name="Int. J. Syst. Evol. Microbiol.">
        <title>The Global Catalogue of Microorganisms (GCM) 10K type strain sequencing project: providing services to taxonomists for standard genome sequencing and annotation.</title>
        <authorList>
            <consortium name="The Broad Institute Genomics Platform"/>
            <consortium name="The Broad Institute Genome Sequencing Center for Infectious Disease"/>
            <person name="Wu L."/>
            <person name="Ma J."/>
        </authorList>
    </citation>
    <scope>NUCLEOTIDE SEQUENCE [LARGE SCALE GENOMIC DNA]</scope>
    <source>
        <strain evidence="5">CCUG 54939</strain>
    </source>
</reference>
<accession>A0ABV8CRI1</accession>
<dbReference type="SUPFAM" id="SSF53300">
    <property type="entry name" value="vWA-like"/>
    <property type="match status" value="2"/>
</dbReference>
<dbReference type="InterPro" id="IPR019960">
    <property type="entry name" value="T1SS_VCA0849"/>
</dbReference>
<dbReference type="InterPro" id="IPR001343">
    <property type="entry name" value="Hemolysn_Ca-bd"/>
</dbReference>
<dbReference type="Pfam" id="PF17963">
    <property type="entry name" value="Big_9"/>
    <property type="match status" value="1"/>
</dbReference>
<dbReference type="NCBIfam" id="TIGR01965">
    <property type="entry name" value="VCBS_repeat"/>
    <property type="match status" value="3"/>
</dbReference>
<proteinExistence type="predicted"/>
<evidence type="ECO:0000313" key="4">
    <source>
        <dbReference type="EMBL" id="MFC3914699.1"/>
    </source>
</evidence>